<dbReference type="AlphaFoldDB" id="A0A1M6HLJ0"/>
<proteinExistence type="predicted"/>
<sequence length="261" mass="27852">MADISRRARRTSLMMPPQRAVLALDAEGYSRTSSRHQRILNTAVREVLEEAFDRCGLADLWRTCAFPQHTGDGYVVGAPSEYLPLLVHPLMDELQGVLADTQPHLAFEDRGLRLRLRAAVGLGPLPDSGGAEPGDGVGTAMTETHRLLDAAPLKEALAAADPEITLLVVGLTGRAHEDAVLGGYTALTPRAFRPVEVSHPAKGYRAPGHLYVPRPSSRPGGAAPGTAGREGVRHRDADPWAPRPGTRPAPGSVVFEAVHDA</sequence>
<dbReference type="STRING" id="758803.SAMN05421803_104221"/>
<dbReference type="Proteomes" id="UP000184452">
    <property type="component" value="Unassembled WGS sequence"/>
</dbReference>
<dbReference type="OrthoDB" id="3424167at2"/>
<evidence type="ECO:0000313" key="3">
    <source>
        <dbReference type="Proteomes" id="UP000184452"/>
    </source>
</evidence>
<name>A0A1M6HLJ0_9ACTN</name>
<gene>
    <name evidence="2" type="ORF">SAMN05421803_104221</name>
</gene>
<keyword evidence="3" id="KW-1185">Reference proteome</keyword>
<organism evidence="2 3">
    <name type="scientific">Nocardiopsis flavescens</name>
    <dbReference type="NCBI Taxonomy" id="758803"/>
    <lineage>
        <taxon>Bacteria</taxon>
        <taxon>Bacillati</taxon>
        <taxon>Actinomycetota</taxon>
        <taxon>Actinomycetes</taxon>
        <taxon>Streptosporangiales</taxon>
        <taxon>Nocardiopsidaceae</taxon>
        <taxon>Nocardiopsis</taxon>
    </lineage>
</organism>
<accession>A0A1M6HLJ0</accession>
<dbReference type="EMBL" id="FQZK01000004">
    <property type="protein sequence ID" value="SHJ23027.1"/>
    <property type="molecule type" value="Genomic_DNA"/>
</dbReference>
<feature type="region of interest" description="Disordered" evidence="1">
    <location>
        <begin position="206"/>
        <end position="253"/>
    </location>
</feature>
<feature type="compositionally biased region" description="Low complexity" evidence="1">
    <location>
        <begin position="213"/>
        <end position="229"/>
    </location>
</feature>
<evidence type="ECO:0000313" key="2">
    <source>
        <dbReference type="EMBL" id="SHJ23027.1"/>
    </source>
</evidence>
<protein>
    <submittedName>
        <fullName evidence="2">Uncharacterized protein</fullName>
    </submittedName>
</protein>
<reference evidence="2 3" key="1">
    <citation type="submission" date="2016-11" db="EMBL/GenBank/DDBJ databases">
        <authorList>
            <person name="Jaros S."/>
            <person name="Januszkiewicz K."/>
            <person name="Wedrychowicz H."/>
        </authorList>
    </citation>
    <scope>NUCLEOTIDE SEQUENCE [LARGE SCALE GENOMIC DNA]</scope>
    <source>
        <strain evidence="2 3">CGMCC 4.5723</strain>
    </source>
</reference>
<dbReference type="RefSeq" id="WP_073378045.1">
    <property type="nucleotide sequence ID" value="NZ_FQZK01000004.1"/>
</dbReference>
<evidence type="ECO:0000256" key="1">
    <source>
        <dbReference type="SAM" id="MobiDB-lite"/>
    </source>
</evidence>